<evidence type="ECO:0000313" key="2">
    <source>
        <dbReference type="Proteomes" id="UP000011543"/>
    </source>
</evidence>
<dbReference type="AlphaFoldDB" id="L9US77"/>
<gene>
    <name evidence="1" type="ORF">C500_14315</name>
</gene>
<proteinExistence type="predicted"/>
<evidence type="ECO:0000313" key="1">
    <source>
        <dbReference type="EMBL" id="ELY27739.1"/>
    </source>
</evidence>
<protein>
    <submittedName>
        <fullName evidence="1">Uncharacterized protein</fullName>
    </submittedName>
</protein>
<accession>L9US77</accession>
<name>L9US77_NATMM</name>
<dbReference type="EMBL" id="AOHS01000045">
    <property type="protein sequence ID" value="ELY27739.1"/>
    <property type="molecule type" value="Genomic_DNA"/>
</dbReference>
<dbReference type="Proteomes" id="UP000011543">
    <property type="component" value="Unassembled WGS sequence"/>
</dbReference>
<comment type="caution">
    <text evidence="1">The sequence shown here is derived from an EMBL/GenBank/DDBJ whole genome shotgun (WGS) entry which is preliminary data.</text>
</comment>
<reference evidence="1 2" key="1">
    <citation type="journal article" date="2014" name="PLoS Genet.">
        <title>Phylogenetically driven sequencing of extremely halophilic archaea reveals strategies for static and dynamic osmo-response.</title>
        <authorList>
            <person name="Becker E.A."/>
            <person name="Seitzer P.M."/>
            <person name="Tritt A."/>
            <person name="Larsen D."/>
            <person name="Krusor M."/>
            <person name="Yao A.I."/>
            <person name="Wu D."/>
            <person name="Madern D."/>
            <person name="Eisen J.A."/>
            <person name="Darling A.E."/>
            <person name="Facciotti M.T."/>
        </authorList>
    </citation>
    <scope>NUCLEOTIDE SEQUENCE [LARGE SCALE GENOMIC DNA]</scope>
    <source>
        <strain evidence="2">ATCC 43099 / DSM 3394 / CCM 3739 / CIP 104546 / IAM 13178 / JCM 8861 / NBRC 102185 / NCIMB 2190 / MS3</strain>
    </source>
</reference>
<organism evidence="1 2">
    <name type="scientific">Natrialba magadii (strain ATCC 43099 / DSM 3394 / CCM 3739 / CIP 104546 / IAM 13178 / JCM 8861 / NBRC 102185 / NCIMB 2190 / MS3)</name>
    <name type="common">Natronobacterium magadii</name>
    <dbReference type="NCBI Taxonomy" id="547559"/>
    <lineage>
        <taxon>Archaea</taxon>
        <taxon>Methanobacteriati</taxon>
        <taxon>Methanobacteriota</taxon>
        <taxon>Stenosarchaea group</taxon>
        <taxon>Halobacteria</taxon>
        <taxon>Halobacteriales</taxon>
        <taxon>Natrialbaceae</taxon>
        <taxon>Natrialba</taxon>
    </lineage>
</organism>
<sequence>MVLSQLVAQLGSCLNQKPTIEYSSQQQHLLKHTASHIQGLVWAQTQTGEEILGVKTFQDSQSIA</sequence>